<dbReference type="AlphaFoldDB" id="A0A1J5J042"/>
<gene>
    <name evidence="2" type="ORF">AUK40_01260</name>
</gene>
<keyword evidence="1" id="KW-0472">Membrane</keyword>
<accession>A0A1J5J042</accession>
<sequence length="89" mass="9739">MTITQAVLIGILIAFTLNLLFLMMYIGPILTQVRDIVKDAREITDVVKNRVKKVDGALDKLSGIMNIFDKIATIASKFGGSGKKDPTKT</sequence>
<name>A0A1J5J042_9BACT</name>
<evidence type="ECO:0008006" key="4">
    <source>
        <dbReference type="Google" id="ProtNLM"/>
    </source>
</evidence>
<protein>
    <recommendedName>
        <fullName evidence="4">DUF948 domain-containing protein</fullName>
    </recommendedName>
</protein>
<evidence type="ECO:0000256" key="1">
    <source>
        <dbReference type="SAM" id="Phobius"/>
    </source>
</evidence>
<keyword evidence="1" id="KW-0812">Transmembrane</keyword>
<evidence type="ECO:0000313" key="2">
    <source>
        <dbReference type="EMBL" id="OIP98751.1"/>
    </source>
</evidence>
<comment type="caution">
    <text evidence="2">The sequence shown here is derived from an EMBL/GenBank/DDBJ whole genome shotgun (WGS) entry which is preliminary data.</text>
</comment>
<keyword evidence="1" id="KW-1133">Transmembrane helix</keyword>
<reference evidence="2 3" key="1">
    <citation type="journal article" date="2016" name="Environ. Microbiol.">
        <title>Genomic resolution of a cold subsurface aquifer community provides metabolic insights for novel microbes adapted to high CO concentrations.</title>
        <authorList>
            <person name="Probst A.J."/>
            <person name="Castelle C.J."/>
            <person name="Singh A."/>
            <person name="Brown C.T."/>
            <person name="Anantharaman K."/>
            <person name="Sharon I."/>
            <person name="Hug L.A."/>
            <person name="Burstein D."/>
            <person name="Emerson J.B."/>
            <person name="Thomas B.C."/>
            <person name="Banfield J.F."/>
        </authorList>
    </citation>
    <scope>NUCLEOTIDE SEQUENCE [LARGE SCALE GENOMIC DNA]</scope>
    <source>
        <strain evidence="2">CG2_30_54_11</strain>
    </source>
</reference>
<dbReference type="Proteomes" id="UP000183245">
    <property type="component" value="Unassembled WGS sequence"/>
</dbReference>
<organism evidence="2 3">
    <name type="scientific">Candidatus Wirthbacteria bacterium CG2_30_54_11</name>
    <dbReference type="NCBI Taxonomy" id="1817892"/>
    <lineage>
        <taxon>Bacteria</taxon>
        <taxon>Candidatus Wirthbacteria</taxon>
    </lineage>
</organism>
<feature type="transmembrane region" description="Helical" evidence="1">
    <location>
        <begin position="6"/>
        <end position="26"/>
    </location>
</feature>
<dbReference type="EMBL" id="MNZT01000022">
    <property type="protein sequence ID" value="OIP98751.1"/>
    <property type="molecule type" value="Genomic_DNA"/>
</dbReference>
<dbReference type="STRING" id="1817892.AUK40_01260"/>
<proteinExistence type="predicted"/>
<evidence type="ECO:0000313" key="3">
    <source>
        <dbReference type="Proteomes" id="UP000183245"/>
    </source>
</evidence>